<dbReference type="InterPro" id="IPR000477">
    <property type="entry name" value="RT_dom"/>
</dbReference>
<reference evidence="2" key="2">
    <citation type="submission" date="2020-06" db="EMBL/GenBank/DDBJ databases">
        <title>Helianthus annuus Genome sequencing and assembly Release 2.</title>
        <authorList>
            <person name="Gouzy J."/>
            <person name="Langlade N."/>
            <person name="Munos S."/>
        </authorList>
    </citation>
    <scope>NUCLEOTIDE SEQUENCE</scope>
    <source>
        <tissue evidence="2">Leaves</tissue>
    </source>
</reference>
<gene>
    <name evidence="2" type="ORF">HanXRQr2_Chr05g0236301</name>
</gene>
<name>A0A9K3J302_HELAN</name>
<dbReference type="PANTHER" id="PTHR33116">
    <property type="entry name" value="REVERSE TRANSCRIPTASE ZINC-BINDING DOMAIN-CONTAINING PROTEIN-RELATED-RELATED"/>
    <property type="match status" value="1"/>
</dbReference>
<dbReference type="SUPFAM" id="SSF56219">
    <property type="entry name" value="DNase I-like"/>
    <property type="match status" value="1"/>
</dbReference>
<dbReference type="GO" id="GO:0003964">
    <property type="term" value="F:RNA-directed DNA polymerase activity"/>
    <property type="evidence" value="ECO:0007669"/>
    <property type="project" value="UniProtKB-KW"/>
</dbReference>
<keyword evidence="2" id="KW-0548">Nucleotidyltransferase</keyword>
<dbReference type="InterPro" id="IPR026960">
    <property type="entry name" value="RVT-Znf"/>
</dbReference>
<keyword evidence="2" id="KW-0695">RNA-directed DNA polymerase</keyword>
<dbReference type="CDD" id="cd01650">
    <property type="entry name" value="RT_nLTR_like"/>
    <property type="match status" value="1"/>
</dbReference>
<dbReference type="AlphaFoldDB" id="A0A9K3J302"/>
<sequence length="1076" mass="123014">MITGKLKGSNKVVNVVDVYAPQRVIAKQSLWAEIAGIMEHNIGLWVVAGDFNAVRVPSERKNSSFKIACSNNFNAFISQNGLLEYEMKGGQYTCVRENGKKLSKIDRFLVCSEFFNLWPEATLRALPVVYSDHSPLILLSKARNFGAKPFRVFNSWMDKPGYVEAVEKAVEQFGFNGPPDLRLINKFNVIQRRVKEWRDLMMTKEGEEVNRALGEIEVLEGIMEDRELAEDEEWSLVENKKAILEVERRRALDLKQRSRTMWALDGDENSRFFHMYINFRKAKNQIQGLFIDGDWVTKLSLIKKEIMSFFRKRFREDIPLRPSMLGDGFSQLKEEDKSWLVEPFALAEIKEALKECGDEKAPGPDGLNMKFIKKFWHLFEKDFKEVMDYFFVDGALNVGCGSSFITLIPKLKDPVGLNNYRPISLIGVISKLVSKVLANRLKRVIGSVVSESQSAFLKGNFILDGPLLVNELYNCCKKRKKKVFFLKIDFEKAYDNVNWNFLVSILGKMGFPEKWCSWIRGIIQLARASVLVNGSPTFEFQFSKGIRQVMFDKAKSNGVVSGICTPGNGPSVSHLFYADDAIILGEWSKENIENVVRVLRIFHLCSGLKINLAKSSLFGIEVDSSELSSMAGYIGCQADKFPFKYLGLWVGANMNRVANWRPVYDVFDSRLSVWKAKTLSVGAKIRKFLWCGGESRGKIHWVAWNHVAISKERGGLGLSKLKHINVALLSKWGWRFKVDKDKLWVKVVEAIHCTRTNWEMFPVNKSLGGIWNIISSVLVKTRINDVPLRNFFKRSIGNGEDIAFWLDPWCANEPLKEKFPLLFSLEVNKRCKVCERLAGGPLGSSFVWDWRRPMWLELEVNELVDLCSLLLGKELIGDRDKWEWIGAADKDFKVGGMKRLLKGGNGQSFDYVPEWFKWLPIKCNVFVWRLGINKLATMDALQKRNIPGIDMRCVMCGDEDESAEHLFTSCCVATVIWQQVCRWCNIPNMVVFSIKDLLEAHDFCGLNSGKKEVVKGVIRVACWSIWRARNEMIFSSKPISIGGIISEIKSVGFLWLHSRSKSLKVSWDNWCKFVIM</sequence>
<protein>
    <submittedName>
        <fullName evidence="2">RNA-directed DNA polymerase</fullName>
        <ecNumber evidence="2">2.7.7.49</ecNumber>
    </submittedName>
</protein>
<proteinExistence type="predicted"/>
<dbReference type="Pfam" id="PF13966">
    <property type="entry name" value="zf-RVT"/>
    <property type="match status" value="1"/>
</dbReference>
<dbReference type="PANTHER" id="PTHR33116:SF78">
    <property type="entry name" value="OS12G0587133 PROTEIN"/>
    <property type="match status" value="1"/>
</dbReference>
<evidence type="ECO:0000313" key="2">
    <source>
        <dbReference type="EMBL" id="KAF5807675.1"/>
    </source>
</evidence>
<dbReference type="Proteomes" id="UP000215914">
    <property type="component" value="Unassembled WGS sequence"/>
</dbReference>
<dbReference type="PROSITE" id="PS50878">
    <property type="entry name" value="RT_POL"/>
    <property type="match status" value="1"/>
</dbReference>
<feature type="domain" description="Reverse transcriptase" evidence="1">
    <location>
        <begin position="389"/>
        <end position="650"/>
    </location>
</feature>
<dbReference type="EC" id="2.7.7.49" evidence="2"/>
<keyword evidence="2" id="KW-0808">Transferase</keyword>
<evidence type="ECO:0000259" key="1">
    <source>
        <dbReference type="PROSITE" id="PS50878"/>
    </source>
</evidence>
<organism evidence="2 3">
    <name type="scientific">Helianthus annuus</name>
    <name type="common">Common sunflower</name>
    <dbReference type="NCBI Taxonomy" id="4232"/>
    <lineage>
        <taxon>Eukaryota</taxon>
        <taxon>Viridiplantae</taxon>
        <taxon>Streptophyta</taxon>
        <taxon>Embryophyta</taxon>
        <taxon>Tracheophyta</taxon>
        <taxon>Spermatophyta</taxon>
        <taxon>Magnoliopsida</taxon>
        <taxon>eudicotyledons</taxon>
        <taxon>Gunneridae</taxon>
        <taxon>Pentapetalae</taxon>
        <taxon>asterids</taxon>
        <taxon>campanulids</taxon>
        <taxon>Asterales</taxon>
        <taxon>Asteraceae</taxon>
        <taxon>Asteroideae</taxon>
        <taxon>Heliantheae alliance</taxon>
        <taxon>Heliantheae</taxon>
        <taxon>Helianthus</taxon>
    </lineage>
</organism>
<dbReference type="Gene3D" id="3.60.10.10">
    <property type="entry name" value="Endonuclease/exonuclease/phosphatase"/>
    <property type="match status" value="1"/>
</dbReference>
<reference evidence="2" key="1">
    <citation type="journal article" date="2017" name="Nature">
        <title>The sunflower genome provides insights into oil metabolism, flowering and Asterid evolution.</title>
        <authorList>
            <person name="Badouin H."/>
            <person name="Gouzy J."/>
            <person name="Grassa C.J."/>
            <person name="Murat F."/>
            <person name="Staton S.E."/>
            <person name="Cottret L."/>
            <person name="Lelandais-Briere C."/>
            <person name="Owens G.L."/>
            <person name="Carrere S."/>
            <person name="Mayjonade B."/>
            <person name="Legrand L."/>
            <person name="Gill N."/>
            <person name="Kane N.C."/>
            <person name="Bowers J.E."/>
            <person name="Hubner S."/>
            <person name="Bellec A."/>
            <person name="Berard A."/>
            <person name="Berges H."/>
            <person name="Blanchet N."/>
            <person name="Boniface M.C."/>
            <person name="Brunel D."/>
            <person name="Catrice O."/>
            <person name="Chaidir N."/>
            <person name="Claudel C."/>
            <person name="Donnadieu C."/>
            <person name="Faraut T."/>
            <person name="Fievet G."/>
            <person name="Helmstetter N."/>
            <person name="King M."/>
            <person name="Knapp S.J."/>
            <person name="Lai Z."/>
            <person name="Le Paslier M.C."/>
            <person name="Lippi Y."/>
            <person name="Lorenzon L."/>
            <person name="Mandel J.R."/>
            <person name="Marage G."/>
            <person name="Marchand G."/>
            <person name="Marquand E."/>
            <person name="Bret-Mestries E."/>
            <person name="Morien E."/>
            <person name="Nambeesan S."/>
            <person name="Nguyen T."/>
            <person name="Pegot-Espagnet P."/>
            <person name="Pouilly N."/>
            <person name="Raftis F."/>
            <person name="Sallet E."/>
            <person name="Schiex T."/>
            <person name="Thomas J."/>
            <person name="Vandecasteele C."/>
            <person name="Vares D."/>
            <person name="Vear F."/>
            <person name="Vautrin S."/>
            <person name="Crespi M."/>
            <person name="Mangin B."/>
            <person name="Burke J.M."/>
            <person name="Salse J."/>
            <person name="Munos S."/>
            <person name="Vincourt P."/>
            <person name="Rieseberg L.H."/>
            <person name="Langlade N.B."/>
        </authorList>
    </citation>
    <scope>NUCLEOTIDE SEQUENCE</scope>
    <source>
        <tissue evidence="2">Leaves</tissue>
    </source>
</reference>
<accession>A0A9K3J302</accession>
<keyword evidence="3" id="KW-1185">Reference proteome</keyword>
<dbReference type="EMBL" id="MNCJ02000320">
    <property type="protein sequence ID" value="KAF5807675.1"/>
    <property type="molecule type" value="Genomic_DNA"/>
</dbReference>
<dbReference type="Pfam" id="PF00078">
    <property type="entry name" value="RVT_1"/>
    <property type="match status" value="1"/>
</dbReference>
<comment type="caution">
    <text evidence="2">The sequence shown here is derived from an EMBL/GenBank/DDBJ whole genome shotgun (WGS) entry which is preliminary data.</text>
</comment>
<dbReference type="Gramene" id="mRNA:HanXRQr2_Chr05g0236301">
    <property type="protein sequence ID" value="mRNA:HanXRQr2_Chr05g0236301"/>
    <property type="gene ID" value="HanXRQr2_Chr05g0236301"/>
</dbReference>
<evidence type="ECO:0000313" key="3">
    <source>
        <dbReference type="Proteomes" id="UP000215914"/>
    </source>
</evidence>
<dbReference type="InterPro" id="IPR036691">
    <property type="entry name" value="Endo/exonu/phosph_ase_sf"/>
</dbReference>